<comment type="subcellular location">
    <subcellularLocation>
        <location evidence="1">Nucleus inner membrane</location>
    </subcellularLocation>
</comment>
<gene>
    <name evidence="10" type="ORF">BJ508DRAFT_412310</name>
</gene>
<protein>
    <recommendedName>
        <fullName evidence="9">Man1/Src1-like C-terminal domain-containing protein</fullName>
    </recommendedName>
</protein>
<feature type="compositionally biased region" description="Basic and acidic residues" evidence="7">
    <location>
        <begin position="181"/>
        <end position="220"/>
    </location>
</feature>
<keyword evidence="4 8" id="KW-1133">Transmembrane helix</keyword>
<dbReference type="Pfam" id="PF09402">
    <property type="entry name" value="MSC"/>
    <property type="match status" value="1"/>
</dbReference>
<dbReference type="GO" id="GO:0003682">
    <property type="term" value="F:chromatin binding"/>
    <property type="evidence" value="ECO:0007669"/>
    <property type="project" value="InterPro"/>
</dbReference>
<evidence type="ECO:0000256" key="7">
    <source>
        <dbReference type="SAM" id="MobiDB-lite"/>
    </source>
</evidence>
<evidence type="ECO:0000313" key="10">
    <source>
        <dbReference type="EMBL" id="RPA85213.1"/>
    </source>
</evidence>
<sequence length="220" mass="25474">MSITCTLRLSFLTLLSRLSLFLVPLAALTSISFYYRRRKAQKAEVKRQVTKYAKFALNSLCRQKRLNEADPARYKDDFVAIVHLRDQVLQHEFDPKRREKLWEGVRKAVELNSNVRTRMREVQGEPMKCWSWVGGTLVGAGDVDEAVAADTAAPEMSEKRSMFSFGGSGSAPAPAQRRTMIKNEESEAESMLDREEEERRRKREERLAEIRRDRESRRGF</sequence>
<dbReference type="OrthoDB" id="2503928at2759"/>
<dbReference type="InterPro" id="IPR018996">
    <property type="entry name" value="Man1/Src1-like_C"/>
</dbReference>
<feature type="transmembrane region" description="Helical" evidence="8">
    <location>
        <begin position="14"/>
        <end position="35"/>
    </location>
</feature>
<evidence type="ECO:0000259" key="9">
    <source>
        <dbReference type="Pfam" id="PF09402"/>
    </source>
</evidence>
<dbReference type="InterPro" id="IPR041885">
    <property type="entry name" value="MAN1_winged_helix_dom"/>
</dbReference>
<keyword evidence="3 8" id="KW-0812">Transmembrane</keyword>
<evidence type="ECO:0000313" key="11">
    <source>
        <dbReference type="Proteomes" id="UP000275078"/>
    </source>
</evidence>
<evidence type="ECO:0000256" key="2">
    <source>
        <dbReference type="ARBA" id="ARBA00022553"/>
    </source>
</evidence>
<dbReference type="GO" id="GO:0005783">
    <property type="term" value="C:endoplasmic reticulum"/>
    <property type="evidence" value="ECO:0007669"/>
    <property type="project" value="TreeGrafter"/>
</dbReference>
<dbReference type="PANTHER" id="PTHR47808:SF2">
    <property type="entry name" value="LEM DOMAIN-CONTAINING PROTEIN 2"/>
    <property type="match status" value="1"/>
</dbReference>
<keyword evidence="5 8" id="KW-0472">Membrane</keyword>
<evidence type="ECO:0000256" key="8">
    <source>
        <dbReference type="SAM" id="Phobius"/>
    </source>
</evidence>
<feature type="domain" description="Man1/Src1-like C-terminal" evidence="9">
    <location>
        <begin position="1"/>
        <end position="134"/>
    </location>
</feature>
<name>A0A3N4IGD6_ASCIM</name>
<proteinExistence type="predicted"/>
<evidence type="ECO:0000256" key="5">
    <source>
        <dbReference type="ARBA" id="ARBA00023136"/>
    </source>
</evidence>
<organism evidence="10 11">
    <name type="scientific">Ascobolus immersus RN42</name>
    <dbReference type="NCBI Taxonomy" id="1160509"/>
    <lineage>
        <taxon>Eukaryota</taxon>
        <taxon>Fungi</taxon>
        <taxon>Dikarya</taxon>
        <taxon>Ascomycota</taxon>
        <taxon>Pezizomycotina</taxon>
        <taxon>Pezizomycetes</taxon>
        <taxon>Pezizales</taxon>
        <taxon>Ascobolaceae</taxon>
        <taxon>Ascobolus</taxon>
    </lineage>
</organism>
<dbReference type="PANTHER" id="PTHR47808">
    <property type="entry name" value="INNER NUCLEAR MEMBRANE PROTEIN HEH2-RELATED"/>
    <property type="match status" value="1"/>
</dbReference>
<keyword evidence="2" id="KW-0597">Phosphoprotein</keyword>
<evidence type="ECO:0000256" key="3">
    <source>
        <dbReference type="ARBA" id="ARBA00022692"/>
    </source>
</evidence>
<dbReference type="GO" id="GO:0005637">
    <property type="term" value="C:nuclear inner membrane"/>
    <property type="evidence" value="ECO:0007669"/>
    <property type="project" value="UniProtKB-SubCell"/>
</dbReference>
<dbReference type="GO" id="GO:0034399">
    <property type="term" value="C:nuclear periphery"/>
    <property type="evidence" value="ECO:0007669"/>
    <property type="project" value="TreeGrafter"/>
</dbReference>
<dbReference type="Gene3D" id="1.10.10.1180">
    <property type="entry name" value="MAN1, winged-helix domain"/>
    <property type="match status" value="1"/>
</dbReference>
<evidence type="ECO:0000256" key="1">
    <source>
        <dbReference type="ARBA" id="ARBA00004540"/>
    </source>
</evidence>
<keyword evidence="6" id="KW-0539">Nucleus</keyword>
<accession>A0A3N4IGD6</accession>
<dbReference type="GO" id="GO:0071763">
    <property type="term" value="P:nuclear membrane organization"/>
    <property type="evidence" value="ECO:0007669"/>
    <property type="project" value="TreeGrafter"/>
</dbReference>
<dbReference type="EMBL" id="ML119655">
    <property type="protein sequence ID" value="RPA85213.1"/>
    <property type="molecule type" value="Genomic_DNA"/>
</dbReference>
<dbReference type="AlphaFoldDB" id="A0A3N4IGD6"/>
<reference evidence="10 11" key="1">
    <citation type="journal article" date="2018" name="Nat. Ecol. Evol.">
        <title>Pezizomycetes genomes reveal the molecular basis of ectomycorrhizal truffle lifestyle.</title>
        <authorList>
            <person name="Murat C."/>
            <person name="Payen T."/>
            <person name="Noel B."/>
            <person name="Kuo A."/>
            <person name="Morin E."/>
            <person name="Chen J."/>
            <person name="Kohler A."/>
            <person name="Krizsan K."/>
            <person name="Balestrini R."/>
            <person name="Da Silva C."/>
            <person name="Montanini B."/>
            <person name="Hainaut M."/>
            <person name="Levati E."/>
            <person name="Barry K.W."/>
            <person name="Belfiori B."/>
            <person name="Cichocki N."/>
            <person name="Clum A."/>
            <person name="Dockter R.B."/>
            <person name="Fauchery L."/>
            <person name="Guy J."/>
            <person name="Iotti M."/>
            <person name="Le Tacon F."/>
            <person name="Lindquist E.A."/>
            <person name="Lipzen A."/>
            <person name="Malagnac F."/>
            <person name="Mello A."/>
            <person name="Molinier V."/>
            <person name="Miyauchi S."/>
            <person name="Poulain J."/>
            <person name="Riccioni C."/>
            <person name="Rubini A."/>
            <person name="Sitrit Y."/>
            <person name="Splivallo R."/>
            <person name="Traeger S."/>
            <person name="Wang M."/>
            <person name="Zifcakova L."/>
            <person name="Wipf D."/>
            <person name="Zambonelli A."/>
            <person name="Paolocci F."/>
            <person name="Nowrousian M."/>
            <person name="Ottonello S."/>
            <person name="Baldrian P."/>
            <person name="Spatafora J.W."/>
            <person name="Henrissat B."/>
            <person name="Nagy L.G."/>
            <person name="Aury J.M."/>
            <person name="Wincker P."/>
            <person name="Grigoriev I.V."/>
            <person name="Bonfante P."/>
            <person name="Martin F.M."/>
        </authorList>
    </citation>
    <scope>NUCLEOTIDE SEQUENCE [LARGE SCALE GENOMIC DNA]</scope>
    <source>
        <strain evidence="10 11">RN42</strain>
    </source>
</reference>
<dbReference type="Proteomes" id="UP000275078">
    <property type="component" value="Unassembled WGS sequence"/>
</dbReference>
<keyword evidence="11" id="KW-1185">Reference proteome</keyword>
<dbReference type="InterPro" id="IPR044780">
    <property type="entry name" value="Heh2/Src1"/>
</dbReference>
<dbReference type="STRING" id="1160509.A0A3N4IGD6"/>
<evidence type="ECO:0000256" key="4">
    <source>
        <dbReference type="ARBA" id="ARBA00022989"/>
    </source>
</evidence>
<evidence type="ECO:0000256" key="6">
    <source>
        <dbReference type="ARBA" id="ARBA00023242"/>
    </source>
</evidence>
<feature type="region of interest" description="Disordered" evidence="7">
    <location>
        <begin position="151"/>
        <end position="220"/>
    </location>
</feature>